<reference evidence="2" key="1">
    <citation type="submission" date="2022-11" db="UniProtKB">
        <authorList>
            <consortium name="WormBaseParasite"/>
        </authorList>
    </citation>
    <scope>IDENTIFICATION</scope>
</reference>
<name>A0AC35F6S7_9BILA</name>
<accession>A0AC35F6S7</accession>
<dbReference type="WBParaSite" id="PS1159_v2.g14481.t1">
    <property type="protein sequence ID" value="PS1159_v2.g14481.t1"/>
    <property type="gene ID" value="PS1159_v2.g14481"/>
</dbReference>
<protein>
    <submittedName>
        <fullName evidence="2">BZIP domain-containing protein</fullName>
    </submittedName>
</protein>
<evidence type="ECO:0000313" key="2">
    <source>
        <dbReference type="WBParaSite" id="PS1159_v2.g14481.t1"/>
    </source>
</evidence>
<sequence length="202" mass="23224">MINQQTSKFVEYSGGIKFLDISSKPQCLNPVPLEAIQISAKDKALNISSGDFGRYLEGVIITDTFSSDSFAEISSASRTDMEEDEDEESEEESLTDSESSKRIKKRGRPRVFTDEENIERRKVTYNKSYHKCAQRDVAYRQSLIEEVKKLEREKNKLLQKFGRLMNQSENVANFMPEDKKNYARNCIQTAKAKVEKVKKNSK</sequence>
<dbReference type="Proteomes" id="UP000887580">
    <property type="component" value="Unplaced"/>
</dbReference>
<proteinExistence type="predicted"/>
<evidence type="ECO:0000313" key="1">
    <source>
        <dbReference type="Proteomes" id="UP000887580"/>
    </source>
</evidence>
<organism evidence="1 2">
    <name type="scientific">Panagrolaimus sp. PS1159</name>
    <dbReference type="NCBI Taxonomy" id="55785"/>
    <lineage>
        <taxon>Eukaryota</taxon>
        <taxon>Metazoa</taxon>
        <taxon>Ecdysozoa</taxon>
        <taxon>Nematoda</taxon>
        <taxon>Chromadorea</taxon>
        <taxon>Rhabditida</taxon>
        <taxon>Tylenchina</taxon>
        <taxon>Panagrolaimomorpha</taxon>
        <taxon>Panagrolaimoidea</taxon>
        <taxon>Panagrolaimidae</taxon>
        <taxon>Panagrolaimus</taxon>
    </lineage>
</organism>